<keyword evidence="4 7" id="KW-0808">Transferase</keyword>
<evidence type="ECO:0000256" key="4">
    <source>
        <dbReference type="ARBA" id="ARBA00022679"/>
    </source>
</evidence>
<evidence type="ECO:0000256" key="5">
    <source>
        <dbReference type="ARBA" id="ARBA00022968"/>
    </source>
</evidence>
<dbReference type="PANTHER" id="PTHR11927:SF12">
    <property type="entry name" value="L-FUCOSYLTRANSFERASE"/>
    <property type="match status" value="1"/>
</dbReference>
<dbReference type="UniPathway" id="UPA00378"/>
<dbReference type="GO" id="GO:0032580">
    <property type="term" value="C:Golgi cisterna membrane"/>
    <property type="evidence" value="ECO:0007669"/>
    <property type="project" value="UniProtKB-SubCell"/>
</dbReference>
<evidence type="ECO:0000256" key="6">
    <source>
        <dbReference type="ARBA" id="ARBA00043729"/>
    </source>
</evidence>
<keyword evidence="3 7" id="KW-0328">Glycosyltransferase</keyword>
<evidence type="ECO:0000256" key="7">
    <source>
        <dbReference type="RuleBase" id="RU363129"/>
    </source>
</evidence>
<dbReference type="CDD" id="cd11301">
    <property type="entry name" value="Fut1_Fut2_like"/>
    <property type="match status" value="1"/>
</dbReference>
<evidence type="ECO:0000256" key="2">
    <source>
        <dbReference type="ARBA" id="ARBA00004922"/>
    </source>
</evidence>
<dbReference type="GeneID" id="115466543"/>
<evidence type="ECO:0000313" key="9">
    <source>
        <dbReference type="RefSeq" id="XP_030053704.1"/>
    </source>
</evidence>
<comment type="subcellular location">
    <subcellularLocation>
        <location evidence="1 7">Golgi apparatus</location>
        <location evidence="1 7">Golgi stack membrane</location>
        <topology evidence="1 7">Single-pass type II membrane protein</topology>
    </subcellularLocation>
</comment>
<proteinExistence type="inferred from homology"/>
<gene>
    <name evidence="9" type="primary">LOC115466543</name>
</gene>
<comment type="pathway">
    <text evidence="2 7">Protein modification; protein glycosylation.</text>
</comment>
<keyword evidence="8" id="KW-1185">Reference proteome</keyword>
<keyword evidence="7" id="KW-0333">Golgi apparatus</keyword>
<keyword evidence="5 7" id="KW-0735">Signal-anchor</keyword>
<comment type="similarity">
    <text evidence="7">Belongs to the glycosyltransferase 11 family.</text>
</comment>
<dbReference type="GO" id="GO:0005975">
    <property type="term" value="P:carbohydrate metabolic process"/>
    <property type="evidence" value="ECO:0007669"/>
    <property type="project" value="InterPro"/>
</dbReference>
<keyword evidence="7" id="KW-0472">Membrane</keyword>
<dbReference type="AlphaFoldDB" id="A0A6P7XTC3"/>
<dbReference type="KEGG" id="muo:115466543"/>
<dbReference type="GO" id="GO:0008107">
    <property type="term" value="F:galactoside 2-alpha-L-fucosyltransferase activity"/>
    <property type="evidence" value="ECO:0007669"/>
    <property type="project" value="InterPro"/>
</dbReference>
<evidence type="ECO:0000313" key="8">
    <source>
        <dbReference type="Proteomes" id="UP000515156"/>
    </source>
</evidence>
<dbReference type="PANTHER" id="PTHR11927">
    <property type="entry name" value="GALACTOSIDE 2-L-FUCOSYLTRANSFERASE"/>
    <property type="match status" value="1"/>
</dbReference>
<accession>A0A6P7XTC3</accession>
<keyword evidence="7" id="KW-0812">Transmembrane</keyword>
<evidence type="ECO:0000256" key="1">
    <source>
        <dbReference type="ARBA" id="ARBA00004447"/>
    </source>
</evidence>
<protein>
    <recommendedName>
        <fullName evidence="7">L-Fucosyltransferase</fullName>
        <ecNumber evidence="7">2.4.1.-</ecNumber>
    </recommendedName>
</protein>
<evidence type="ECO:0000256" key="3">
    <source>
        <dbReference type="ARBA" id="ARBA00022676"/>
    </source>
</evidence>
<dbReference type="RefSeq" id="XP_030053704.1">
    <property type="nucleotide sequence ID" value="XM_030197844.1"/>
</dbReference>
<organism evidence="8 9">
    <name type="scientific">Microcaecilia unicolor</name>
    <dbReference type="NCBI Taxonomy" id="1415580"/>
    <lineage>
        <taxon>Eukaryota</taxon>
        <taxon>Metazoa</taxon>
        <taxon>Chordata</taxon>
        <taxon>Craniata</taxon>
        <taxon>Vertebrata</taxon>
        <taxon>Euteleostomi</taxon>
        <taxon>Amphibia</taxon>
        <taxon>Gymnophiona</taxon>
        <taxon>Siphonopidae</taxon>
        <taxon>Microcaecilia</taxon>
    </lineage>
</organism>
<dbReference type="OrthoDB" id="3226at2759"/>
<keyword evidence="7" id="KW-0325">Glycoprotein</keyword>
<sequence>MSQKGYILGVFLLGLFSLSVIFKFSKKQIGIQWEELLDASSMLSNGLEPEASKARNMICETKKKRDGIWTVWSRGRLGNQLGQYAALYALAKLNDHEAYIQQDTHNWLAPIFKISLPVLHRDTAGKIPWRNLWLHDWMSEEYYDIEDKYLRLTGYPCSWTFYHHIREEIAQEFTFHDFIKAETNKHLEQIKGTRKNATFIGVHVRRGDYVQIMPKAWKGVLGDKTYLEKAMDYFRTKYQEPVFVVTSNGMAWCKENINISKGDVYFSGDGVESSPGKDFALLVHCNHTIMTIGTFGFWASYLAGGETIYLANFTLPDSKFLKILHYDTTFLPEWIGIPADLSPLQYELANKEAPPGKTSSSTLG</sequence>
<dbReference type="InterPro" id="IPR002516">
    <property type="entry name" value="Glyco_trans_11"/>
</dbReference>
<name>A0A6P7XTC3_9AMPH</name>
<dbReference type="FunCoup" id="A0A6P7XTC3">
    <property type="interactions" value="72"/>
</dbReference>
<feature type="transmembrane region" description="Helical" evidence="7">
    <location>
        <begin position="6"/>
        <end position="24"/>
    </location>
</feature>
<dbReference type="EC" id="2.4.1.-" evidence="7"/>
<dbReference type="InParanoid" id="A0A6P7XTC3"/>
<comment type="catalytic activity">
    <reaction evidence="6">
        <text>a ganglioside GM1 + GDP-beta-L-fucose = a ganglioside Fuc-GM1 + GDP + H(+)</text>
        <dbReference type="Rhea" id="RHEA:48292"/>
        <dbReference type="ChEBI" id="CHEBI:15378"/>
        <dbReference type="ChEBI" id="CHEBI:57273"/>
        <dbReference type="ChEBI" id="CHEBI:58189"/>
        <dbReference type="ChEBI" id="CHEBI:82639"/>
        <dbReference type="ChEBI" id="CHEBI:90189"/>
    </reaction>
    <physiologicalReaction direction="left-to-right" evidence="6">
        <dbReference type="Rhea" id="RHEA:48293"/>
    </physiologicalReaction>
</comment>
<dbReference type="Pfam" id="PF01531">
    <property type="entry name" value="Glyco_transf_11"/>
    <property type="match status" value="1"/>
</dbReference>
<reference evidence="9" key="1">
    <citation type="submission" date="2025-08" db="UniProtKB">
        <authorList>
            <consortium name="RefSeq"/>
        </authorList>
    </citation>
    <scope>IDENTIFICATION</scope>
</reference>
<keyword evidence="7" id="KW-1133">Transmembrane helix</keyword>
<dbReference type="Proteomes" id="UP000515156">
    <property type="component" value="Chromosome 3"/>
</dbReference>